<dbReference type="FunFam" id="1.10.110.10:FF:000003">
    <property type="entry name" value="pEARLI1-like lipid transfer protein 1"/>
    <property type="match status" value="1"/>
</dbReference>
<feature type="chain" id="PRO_5002369847" description="Bifunctional inhibitor/plant lipid transfer protein/seed storage helical domain-containing protein" evidence="2">
    <location>
        <begin position="24"/>
        <end position="388"/>
    </location>
</feature>
<dbReference type="SUPFAM" id="SSF47699">
    <property type="entry name" value="Bifunctional inhibitor/lipid-transfer protein/seed storage 2S albumin"/>
    <property type="match status" value="3"/>
</dbReference>
<evidence type="ECO:0000313" key="4">
    <source>
        <dbReference type="EnsemblPlants" id="ORUFI04G22710.1"/>
    </source>
</evidence>
<feature type="domain" description="Bifunctional inhibitor/plant lipid transfer protein/seed storage helical" evidence="3">
    <location>
        <begin position="306"/>
        <end position="387"/>
    </location>
</feature>
<name>A0A0E0PCF7_ORYRU</name>
<dbReference type="Pfam" id="PF14547">
    <property type="entry name" value="Hydrophob_seed"/>
    <property type="match status" value="3"/>
</dbReference>
<keyword evidence="1 2" id="KW-0732">Signal</keyword>
<dbReference type="PANTHER" id="PTHR31731">
    <property type="match status" value="1"/>
</dbReference>
<dbReference type="Proteomes" id="UP000008022">
    <property type="component" value="Unassembled WGS sequence"/>
</dbReference>
<accession>A0A0E0PCF7</accession>
<organism evidence="4 5">
    <name type="scientific">Oryza rufipogon</name>
    <name type="common">Brownbeard rice</name>
    <name type="synonym">Asian wild rice</name>
    <dbReference type="NCBI Taxonomy" id="4529"/>
    <lineage>
        <taxon>Eukaryota</taxon>
        <taxon>Viridiplantae</taxon>
        <taxon>Streptophyta</taxon>
        <taxon>Embryophyta</taxon>
        <taxon>Tracheophyta</taxon>
        <taxon>Spermatophyta</taxon>
        <taxon>Magnoliopsida</taxon>
        <taxon>Liliopsida</taxon>
        <taxon>Poales</taxon>
        <taxon>Poaceae</taxon>
        <taxon>BOP clade</taxon>
        <taxon>Oryzoideae</taxon>
        <taxon>Oryzeae</taxon>
        <taxon>Oryzinae</taxon>
        <taxon>Oryza</taxon>
    </lineage>
</organism>
<dbReference type="HOGENOM" id="CLU_712471_0_0_1"/>
<dbReference type="OMA" id="SAWTVEL"/>
<dbReference type="eggNOG" id="ENOG502S26K">
    <property type="taxonomic scope" value="Eukaryota"/>
</dbReference>
<evidence type="ECO:0000313" key="5">
    <source>
        <dbReference type="Proteomes" id="UP000008022"/>
    </source>
</evidence>
<feature type="signal peptide" evidence="2">
    <location>
        <begin position="1"/>
        <end position="23"/>
    </location>
</feature>
<dbReference type="Gramene" id="ORUFI04G22710.1">
    <property type="protein sequence ID" value="ORUFI04G22710.1"/>
    <property type="gene ID" value="ORUFI04G22710"/>
</dbReference>
<dbReference type="STRING" id="4529.A0A0E0PCF7"/>
<evidence type="ECO:0000259" key="3">
    <source>
        <dbReference type="SMART" id="SM00499"/>
    </source>
</evidence>
<feature type="domain" description="Bifunctional inhibitor/plant lipid transfer protein/seed storage helical" evidence="3">
    <location>
        <begin position="49"/>
        <end position="120"/>
    </location>
</feature>
<proteinExistence type="predicted"/>
<evidence type="ECO:0000256" key="1">
    <source>
        <dbReference type="ARBA" id="ARBA00022729"/>
    </source>
</evidence>
<dbReference type="CDD" id="cd01958">
    <property type="entry name" value="HPS_like"/>
    <property type="match status" value="3"/>
</dbReference>
<protein>
    <recommendedName>
        <fullName evidence="3">Bifunctional inhibitor/plant lipid transfer protein/seed storage helical domain-containing protein</fullName>
    </recommendedName>
</protein>
<dbReference type="InterPro" id="IPR051636">
    <property type="entry name" value="Plant_LTP/defense-related"/>
</dbReference>
<reference evidence="5" key="1">
    <citation type="submission" date="2013-06" db="EMBL/GenBank/DDBJ databases">
        <authorList>
            <person name="Zhao Q."/>
        </authorList>
    </citation>
    <scope>NUCLEOTIDE SEQUENCE</scope>
    <source>
        <strain evidence="5">cv. W1943</strain>
    </source>
</reference>
<feature type="domain" description="Bifunctional inhibitor/plant lipid transfer protein/seed storage helical" evidence="3">
    <location>
        <begin position="168"/>
        <end position="239"/>
    </location>
</feature>
<sequence length="388" mass="39328">MAGKASIALFLAVNLVVFSLASACGGRCPTPTPSTPSTPTPTPAAFGKCPRDALKLGVCANVLGLIKAKVGVPPAEPCCPLLEGLVDLEAAVCLCTAIRGNILGINLNLPVDLSLILNYCGKRASIALFLAVNLVVFSLGSACGGHCPTPTPPTPSTPTPTPAAFGKCPRDALKLGVCANVLGLIKAKVGVPPAEPCCPLLEGLVDLEAAVCLCTAIKGNILGINLNLPVDLSLILNYCGKRVPTGFKISSMASKVLVFLLAINLLFFTTANACGCACGKCPTPPPPALPPPPPPTPTTPSYHNKCPVNTLKFGACADVLGAISGEVGQVPAQPCCSLISGLADLEAAVCLCTAIKANVLGVVVNIPVKLSLLVNYCGKCVPSGYTCA</sequence>
<dbReference type="Gene3D" id="1.10.110.10">
    <property type="entry name" value="Plant lipid-transfer and hydrophobic proteins"/>
    <property type="match status" value="3"/>
</dbReference>
<dbReference type="SMART" id="SM00499">
    <property type="entry name" value="AAI"/>
    <property type="match status" value="3"/>
</dbReference>
<evidence type="ECO:0000256" key="2">
    <source>
        <dbReference type="SAM" id="SignalP"/>
    </source>
</evidence>
<reference evidence="4" key="2">
    <citation type="submission" date="2015-06" db="UniProtKB">
        <authorList>
            <consortium name="EnsemblPlants"/>
        </authorList>
    </citation>
    <scope>IDENTIFICATION</scope>
</reference>
<dbReference type="InterPro" id="IPR016140">
    <property type="entry name" value="Bifunc_inhib/LTP/seed_store"/>
</dbReference>
<dbReference type="InterPro" id="IPR027923">
    <property type="entry name" value="Hydrophob_seed_dom"/>
</dbReference>
<dbReference type="AlphaFoldDB" id="A0A0E0PCF7"/>
<keyword evidence="5" id="KW-1185">Reference proteome</keyword>
<dbReference type="EnsemblPlants" id="ORUFI04G22710.1">
    <property type="protein sequence ID" value="ORUFI04G22710.1"/>
    <property type="gene ID" value="ORUFI04G22710"/>
</dbReference>
<dbReference type="PROSITE" id="PS51257">
    <property type="entry name" value="PROKAR_LIPOPROTEIN"/>
    <property type="match status" value="1"/>
</dbReference>
<dbReference type="InterPro" id="IPR036312">
    <property type="entry name" value="Bifun_inhib/LTP/seed_sf"/>
</dbReference>